<dbReference type="NCBIfam" id="TIGR00879">
    <property type="entry name" value="SP"/>
    <property type="match status" value="1"/>
</dbReference>
<feature type="transmembrane region" description="Helical" evidence="9">
    <location>
        <begin position="366"/>
        <end position="387"/>
    </location>
</feature>
<dbReference type="InterPro" id="IPR003663">
    <property type="entry name" value="Sugar/inositol_transpt"/>
</dbReference>
<keyword evidence="4 9" id="KW-0812">Transmembrane</keyword>
<feature type="transmembrane region" description="Helical" evidence="9">
    <location>
        <begin position="393"/>
        <end position="414"/>
    </location>
</feature>
<comment type="similarity">
    <text evidence="2 7">Belongs to the major facilitator superfamily. Sugar transporter (TC 2.A.1.1) family.</text>
</comment>
<comment type="caution">
    <text evidence="11">The sequence shown here is derived from an EMBL/GenBank/DDBJ whole genome shotgun (WGS) entry which is preliminary data.</text>
</comment>
<dbReference type="Pfam" id="PF00083">
    <property type="entry name" value="Sugar_tr"/>
    <property type="match status" value="1"/>
</dbReference>
<evidence type="ECO:0000256" key="1">
    <source>
        <dbReference type="ARBA" id="ARBA00004651"/>
    </source>
</evidence>
<keyword evidence="6 9" id="KW-0472">Membrane</keyword>
<sequence>MTAVRSGSLLLAVLLASVGGLLFGYGTGVIAGALPLTAAEYGLSAWVQGIAVSAALLGAALTAPMSGRLADRFGRLPVIATATALYAAGSGVSALATGAGSLVAGRLLVGLALGATSFAVPLYIAEISPPANRGALVTLNQLMIAIGLLVSYLTAYLLGPAGAWRWMFALGCVPAVVLLAGTFLVPESPDWLYGTGRAERAARAARRLGLPPHETVPRVSPARRGLRAARAESGLRALVLGLAIAALVHFTGLNTAIYYAPTILGAGGLTPSGGYLGAVLVGTCNVVATAVTIVLLDRSGRRTLMIGGLGLMAVTAAAIAAVQSLGGGPAATAVLLCVFITAGSIGPAPVFWVYTAEIYPRSVRGTLMSLATAVHWAADFLVATTFLPLVQRLSLGGAFVVYAAVTAVSAAALWKAMPETRGRTLAEMGDHPRGKAEDREDRVA</sequence>
<reference evidence="11" key="1">
    <citation type="submission" date="2021-02" db="EMBL/GenBank/DDBJ databases">
        <title>Draft genome sequence of Microbispora sp. RL4-1S isolated from rice leaves in Thailand.</title>
        <authorList>
            <person name="Muangham S."/>
            <person name="Duangmal K."/>
        </authorList>
    </citation>
    <scope>NUCLEOTIDE SEQUENCE</scope>
    <source>
        <strain evidence="11">RL4-1S</strain>
    </source>
</reference>
<feature type="transmembrane region" description="Helical" evidence="9">
    <location>
        <begin position="136"/>
        <end position="158"/>
    </location>
</feature>
<dbReference type="PANTHER" id="PTHR48020">
    <property type="entry name" value="PROTON MYO-INOSITOL COTRANSPORTER"/>
    <property type="match status" value="1"/>
</dbReference>
<feature type="transmembrane region" description="Helical" evidence="9">
    <location>
        <begin position="76"/>
        <end position="97"/>
    </location>
</feature>
<dbReference type="InterPro" id="IPR050814">
    <property type="entry name" value="Myo-inositol_Transporter"/>
</dbReference>
<protein>
    <submittedName>
        <fullName evidence="11">Sugar porter family MFS transporter</fullName>
    </submittedName>
</protein>
<dbReference type="AlphaFoldDB" id="A0A940WM29"/>
<dbReference type="InterPro" id="IPR005828">
    <property type="entry name" value="MFS_sugar_transport-like"/>
</dbReference>
<evidence type="ECO:0000256" key="2">
    <source>
        <dbReference type="ARBA" id="ARBA00010992"/>
    </source>
</evidence>
<dbReference type="RefSeq" id="WP_210159243.1">
    <property type="nucleotide sequence ID" value="NZ_JAFCNB010000025.1"/>
</dbReference>
<evidence type="ECO:0000313" key="12">
    <source>
        <dbReference type="Proteomes" id="UP000674234"/>
    </source>
</evidence>
<dbReference type="Proteomes" id="UP000674234">
    <property type="component" value="Unassembled WGS sequence"/>
</dbReference>
<evidence type="ECO:0000256" key="5">
    <source>
        <dbReference type="ARBA" id="ARBA00022989"/>
    </source>
</evidence>
<feature type="transmembrane region" description="Helical" evidence="9">
    <location>
        <begin position="103"/>
        <end position="124"/>
    </location>
</feature>
<evidence type="ECO:0000256" key="7">
    <source>
        <dbReference type="RuleBase" id="RU003346"/>
    </source>
</evidence>
<evidence type="ECO:0000256" key="3">
    <source>
        <dbReference type="ARBA" id="ARBA00022448"/>
    </source>
</evidence>
<accession>A0A940WM29</accession>
<name>A0A940WM29_9ACTN</name>
<feature type="transmembrane region" description="Helical" evidence="9">
    <location>
        <begin position="303"/>
        <end position="325"/>
    </location>
</feature>
<dbReference type="Gene3D" id="1.20.1250.20">
    <property type="entry name" value="MFS general substrate transporter like domains"/>
    <property type="match status" value="2"/>
</dbReference>
<feature type="transmembrane region" description="Helical" evidence="9">
    <location>
        <begin position="272"/>
        <end position="296"/>
    </location>
</feature>
<keyword evidence="5 9" id="KW-1133">Transmembrane helix</keyword>
<organism evidence="11 12">
    <name type="scientific">Microbispora oryzae</name>
    <dbReference type="NCBI Taxonomy" id="2806554"/>
    <lineage>
        <taxon>Bacteria</taxon>
        <taxon>Bacillati</taxon>
        <taxon>Actinomycetota</taxon>
        <taxon>Actinomycetes</taxon>
        <taxon>Streptosporangiales</taxon>
        <taxon>Streptosporangiaceae</taxon>
        <taxon>Microbispora</taxon>
    </lineage>
</organism>
<dbReference type="PANTHER" id="PTHR48020:SF12">
    <property type="entry name" value="PROTON MYO-INOSITOL COTRANSPORTER"/>
    <property type="match status" value="1"/>
</dbReference>
<dbReference type="InterPro" id="IPR005829">
    <property type="entry name" value="Sugar_transporter_CS"/>
</dbReference>
<feature type="region of interest" description="Disordered" evidence="8">
    <location>
        <begin position="424"/>
        <end position="444"/>
    </location>
</feature>
<feature type="transmembrane region" description="Helical" evidence="9">
    <location>
        <begin position="237"/>
        <end position="260"/>
    </location>
</feature>
<dbReference type="SUPFAM" id="SSF103473">
    <property type="entry name" value="MFS general substrate transporter"/>
    <property type="match status" value="1"/>
</dbReference>
<evidence type="ECO:0000256" key="6">
    <source>
        <dbReference type="ARBA" id="ARBA00023136"/>
    </source>
</evidence>
<evidence type="ECO:0000256" key="8">
    <source>
        <dbReference type="SAM" id="MobiDB-lite"/>
    </source>
</evidence>
<dbReference type="EMBL" id="JAFCNB010000025">
    <property type="protein sequence ID" value="MBP2707986.1"/>
    <property type="molecule type" value="Genomic_DNA"/>
</dbReference>
<feature type="transmembrane region" description="Helical" evidence="9">
    <location>
        <begin position="164"/>
        <end position="185"/>
    </location>
</feature>
<keyword evidence="12" id="KW-1185">Reference proteome</keyword>
<dbReference type="PROSITE" id="PS00217">
    <property type="entry name" value="SUGAR_TRANSPORT_2"/>
    <property type="match status" value="1"/>
</dbReference>
<evidence type="ECO:0000313" key="11">
    <source>
        <dbReference type="EMBL" id="MBP2707986.1"/>
    </source>
</evidence>
<keyword evidence="3 7" id="KW-0813">Transport</keyword>
<dbReference type="PROSITE" id="PS50850">
    <property type="entry name" value="MFS"/>
    <property type="match status" value="1"/>
</dbReference>
<evidence type="ECO:0000256" key="9">
    <source>
        <dbReference type="SAM" id="Phobius"/>
    </source>
</evidence>
<evidence type="ECO:0000256" key="4">
    <source>
        <dbReference type="ARBA" id="ARBA00022692"/>
    </source>
</evidence>
<feature type="domain" description="Major facilitator superfamily (MFS) profile" evidence="10">
    <location>
        <begin position="12"/>
        <end position="421"/>
    </location>
</feature>
<comment type="subcellular location">
    <subcellularLocation>
        <location evidence="1">Cell membrane</location>
        <topology evidence="1">Multi-pass membrane protein</topology>
    </subcellularLocation>
</comment>
<evidence type="ECO:0000259" key="10">
    <source>
        <dbReference type="PROSITE" id="PS50850"/>
    </source>
</evidence>
<dbReference type="InterPro" id="IPR020846">
    <property type="entry name" value="MFS_dom"/>
</dbReference>
<feature type="transmembrane region" description="Helical" evidence="9">
    <location>
        <begin position="331"/>
        <end position="354"/>
    </location>
</feature>
<dbReference type="GO" id="GO:0005886">
    <property type="term" value="C:plasma membrane"/>
    <property type="evidence" value="ECO:0007669"/>
    <property type="project" value="UniProtKB-SubCell"/>
</dbReference>
<gene>
    <name evidence="11" type="ORF">JOL79_29820</name>
</gene>
<dbReference type="InterPro" id="IPR036259">
    <property type="entry name" value="MFS_trans_sf"/>
</dbReference>
<dbReference type="GO" id="GO:0022857">
    <property type="term" value="F:transmembrane transporter activity"/>
    <property type="evidence" value="ECO:0007669"/>
    <property type="project" value="InterPro"/>
</dbReference>
<dbReference type="PRINTS" id="PR00171">
    <property type="entry name" value="SUGRTRNSPORT"/>
</dbReference>
<feature type="transmembrane region" description="Helical" evidence="9">
    <location>
        <begin position="41"/>
        <end position="64"/>
    </location>
</feature>
<proteinExistence type="inferred from homology"/>